<feature type="domain" description="LITAF" evidence="10">
    <location>
        <begin position="54"/>
        <end position="138"/>
    </location>
</feature>
<dbReference type="CTD" id="101929989"/>
<keyword evidence="9" id="KW-0812">Transmembrane</keyword>
<dbReference type="Ensembl" id="ENSOANT00000053518.1">
    <property type="protein sequence ID" value="ENSOANP00000053423.1"/>
    <property type="gene ID" value="ENSOANG00000050030.1"/>
</dbReference>
<dbReference type="GO" id="GO:0098560">
    <property type="term" value="C:cytoplasmic side of late endosome membrane"/>
    <property type="evidence" value="ECO:0000318"/>
    <property type="project" value="GO_Central"/>
</dbReference>
<dbReference type="OMA" id="PMIGAQP"/>
<dbReference type="Proteomes" id="UP000002279">
    <property type="component" value="Chromosome 2"/>
</dbReference>
<feature type="compositionally biased region" description="Polar residues" evidence="8">
    <location>
        <begin position="1"/>
        <end position="15"/>
    </location>
</feature>
<reference evidence="11 12" key="1">
    <citation type="journal article" date="2008" name="Nature">
        <title>Genome analysis of the platypus reveals unique signatures of evolution.</title>
        <authorList>
            <person name="Warren W.C."/>
            <person name="Hillier L.W."/>
            <person name="Marshall Graves J.A."/>
            <person name="Birney E."/>
            <person name="Ponting C.P."/>
            <person name="Grutzner F."/>
            <person name="Belov K."/>
            <person name="Miller W."/>
            <person name="Clarke L."/>
            <person name="Chinwalla A.T."/>
            <person name="Yang S.P."/>
            <person name="Heger A."/>
            <person name="Locke D.P."/>
            <person name="Miethke P."/>
            <person name="Waters P.D."/>
            <person name="Veyrunes F."/>
            <person name="Fulton L."/>
            <person name="Fulton B."/>
            <person name="Graves T."/>
            <person name="Wallis J."/>
            <person name="Puente X.S."/>
            <person name="Lopez-Otin C."/>
            <person name="Ordonez G.R."/>
            <person name="Eichler E.E."/>
            <person name="Chen L."/>
            <person name="Cheng Z."/>
            <person name="Deakin J.E."/>
            <person name="Alsop A."/>
            <person name="Thompson K."/>
            <person name="Kirby P."/>
            <person name="Papenfuss A.T."/>
            <person name="Wakefield M.J."/>
            <person name="Olender T."/>
            <person name="Lancet D."/>
            <person name="Huttley G.A."/>
            <person name="Smit A.F."/>
            <person name="Pask A."/>
            <person name="Temple-Smith P."/>
            <person name="Batzer M.A."/>
            <person name="Walker J.A."/>
            <person name="Konkel M.K."/>
            <person name="Harris R.S."/>
            <person name="Whittington C.M."/>
            <person name="Wong E.S."/>
            <person name="Gemmell N.J."/>
            <person name="Buschiazzo E."/>
            <person name="Vargas Jentzsch I.M."/>
            <person name="Merkel A."/>
            <person name="Schmitz J."/>
            <person name="Zemann A."/>
            <person name="Churakov G."/>
            <person name="Kriegs J.O."/>
            <person name="Brosius J."/>
            <person name="Murchison E.P."/>
            <person name="Sachidanandam R."/>
            <person name="Smith C."/>
            <person name="Hannon G.J."/>
            <person name="Tsend-Ayush E."/>
            <person name="McMillan D."/>
            <person name="Attenborough R."/>
            <person name="Rens W."/>
            <person name="Ferguson-Smith M."/>
            <person name="Lefevre C.M."/>
            <person name="Sharp J.A."/>
            <person name="Nicholas K.R."/>
            <person name="Ray D.A."/>
            <person name="Kube M."/>
            <person name="Reinhardt R."/>
            <person name="Pringle T.H."/>
            <person name="Taylor J."/>
            <person name="Jones R.C."/>
            <person name="Nixon B."/>
            <person name="Dacheux J.L."/>
            <person name="Niwa H."/>
            <person name="Sekita Y."/>
            <person name="Huang X."/>
            <person name="Stark A."/>
            <person name="Kheradpour P."/>
            <person name="Kellis M."/>
            <person name="Flicek P."/>
            <person name="Chen Y."/>
            <person name="Webber C."/>
            <person name="Hardison R."/>
            <person name="Nelson J."/>
            <person name="Hallsworth-Pepin K."/>
            <person name="Delehaunty K."/>
            <person name="Markovic C."/>
            <person name="Minx P."/>
            <person name="Feng Y."/>
            <person name="Kremitzki C."/>
            <person name="Mitreva M."/>
            <person name="Glasscock J."/>
            <person name="Wylie T."/>
            <person name="Wohldmann P."/>
            <person name="Thiru P."/>
            <person name="Nhan M.N."/>
            <person name="Pohl C.S."/>
            <person name="Smith S.M."/>
            <person name="Hou S."/>
            <person name="Nefedov M."/>
            <person name="de Jong P.J."/>
            <person name="Renfree M.B."/>
            <person name="Mardis E.R."/>
            <person name="Wilson R.K."/>
        </authorList>
    </citation>
    <scope>NUCLEOTIDE SEQUENCE [LARGE SCALE GENOMIC DNA]</scope>
    <source>
        <strain evidence="11 12">Glennie</strain>
    </source>
</reference>
<dbReference type="PANTHER" id="PTHR23292:SF47">
    <property type="entry name" value="LITAF DOMAIN-CONTAINING PROTEIN"/>
    <property type="match status" value="1"/>
</dbReference>
<evidence type="ECO:0000256" key="8">
    <source>
        <dbReference type="SAM" id="MobiDB-lite"/>
    </source>
</evidence>
<keyword evidence="9" id="KW-1133">Transmembrane helix</keyword>
<dbReference type="InterPro" id="IPR006629">
    <property type="entry name" value="LITAF"/>
</dbReference>
<evidence type="ECO:0000256" key="1">
    <source>
        <dbReference type="ARBA" id="ARBA00004125"/>
    </source>
</evidence>
<accession>A0A6I8PM72</accession>
<feature type="transmembrane region" description="Helical" evidence="9">
    <location>
        <begin position="91"/>
        <end position="114"/>
    </location>
</feature>
<keyword evidence="6" id="KW-0862">Zinc</keyword>
<evidence type="ECO:0000256" key="4">
    <source>
        <dbReference type="ARBA" id="ARBA00005975"/>
    </source>
</evidence>
<comment type="similarity">
    <text evidence="4">Belongs to the CDIP1/LITAF family.</text>
</comment>
<dbReference type="OrthoDB" id="4713066at2759"/>
<evidence type="ECO:0000259" key="10">
    <source>
        <dbReference type="PROSITE" id="PS51837"/>
    </source>
</evidence>
<dbReference type="InParanoid" id="A0A6I8PM72"/>
<feature type="region of interest" description="Disordered" evidence="8">
    <location>
        <begin position="1"/>
        <end position="46"/>
    </location>
</feature>
<keyword evidence="7 9" id="KW-0472">Membrane</keyword>
<dbReference type="GO" id="GO:0008270">
    <property type="term" value="F:zinc ion binding"/>
    <property type="evidence" value="ECO:0000318"/>
    <property type="project" value="GO_Central"/>
</dbReference>
<comment type="subcellular location">
    <subcellularLocation>
        <location evidence="1">Endosome membrane</location>
        <topology evidence="1">Peripheral membrane protein</topology>
        <orientation evidence="1">Cytoplasmic side</orientation>
    </subcellularLocation>
    <subcellularLocation>
        <location evidence="2">Late endosome membrane</location>
    </subcellularLocation>
    <subcellularLocation>
        <location evidence="3">Lysosome membrane</location>
        <topology evidence="3">Peripheral membrane protein</topology>
        <orientation evidence="3">Cytoplasmic side</orientation>
    </subcellularLocation>
</comment>
<reference evidence="11" key="2">
    <citation type="submission" date="2025-08" db="UniProtKB">
        <authorList>
            <consortium name="Ensembl"/>
        </authorList>
    </citation>
    <scope>IDENTIFICATION</scope>
    <source>
        <strain evidence="11">Glennie</strain>
    </source>
</reference>
<evidence type="ECO:0000256" key="6">
    <source>
        <dbReference type="ARBA" id="ARBA00022833"/>
    </source>
</evidence>
<dbReference type="GO" id="GO:0098574">
    <property type="term" value="C:cytoplasmic side of lysosomal membrane"/>
    <property type="evidence" value="ECO:0000318"/>
    <property type="project" value="GO_Central"/>
</dbReference>
<dbReference type="InterPro" id="IPR037519">
    <property type="entry name" value="LITAF_fam"/>
</dbReference>
<reference evidence="11" key="3">
    <citation type="submission" date="2025-09" db="UniProtKB">
        <authorList>
            <consortium name="Ensembl"/>
        </authorList>
    </citation>
    <scope>IDENTIFICATION</scope>
    <source>
        <strain evidence="11">Glennie</strain>
    </source>
</reference>
<gene>
    <name evidence="11" type="primary">LITAFD</name>
</gene>
<evidence type="ECO:0000256" key="9">
    <source>
        <dbReference type="SAM" id="Phobius"/>
    </source>
</evidence>
<dbReference type="GeneTree" id="ENSGT00940000155366"/>
<dbReference type="KEGG" id="oaa:100681216"/>
<dbReference type="RefSeq" id="XP_028904303.1">
    <property type="nucleotide sequence ID" value="XM_029048470.2"/>
</dbReference>
<keyword evidence="5" id="KW-0479">Metal-binding</keyword>
<dbReference type="AlphaFoldDB" id="A0A6I8PM72"/>
<dbReference type="GeneID" id="100681216"/>
<evidence type="ECO:0000313" key="11">
    <source>
        <dbReference type="Ensembl" id="ENSOANP00000053423.1"/>
    </source>
</evidence>
<dbReference type="GO" id="GO:0005634">
    <property type="term" value="C:nucleus"/>
    <property type="evidence" value="ECO:0000318"/>
    <property type="project" value="GO_Central"/>
</dbReference>
<evidence type="ECO:0000256" key="5">
    <source>
        <dbReference type="ARBA" id="ARBA00022723"/>
    </source>
</evidence>
<dbReference type="PANTHER" id="PTHR23292">
    <property type="entry name" value="LIPOPOLYSACCHARIDE-INDUCED TUMOR NECROSIS FACTOR-ALPHA FACTOR"/>
    <property type="match status" value="1"/>
</dbReference>
<dbReference type="PROSITE" id="PS51837">
    <property type="entry name" value="LITAF"/>
    <property type="match status" value="1"/>
</dbReference>
<dbReference type="Bgee" id="ENSOANG00000050030">
    <property type="expression patterns" value="Expressed in adult mammalian kidney and 7 other cell types or tissues"/>
</dbReference>
<organism evidence="11 12">
    <name type="scientific">Ornithorhynchus anatinus</name>
    <name type="common">Duckbill platypus</name>
    <dbReference type="NCBI Taxonomy" id="9258"/>
    <lineage>
        <taxon>Eukaryota</taxon>
        <taxon>Metazoa</taxon>
        <taxon>Chordata</taxon>
        <taxon>Craniata</taxon>
        <taxon>Vertebrata</taxon>
        <taxon>Euteleostomi</taxon>
        <taxon>Mammalia</taxon>
        <taxon>Monotremata</taxon>
        <taxon>Ornithorhynchidae</taxon>
        <taxon>Ornithorhynchus</taxon>
    </lineage>
</organism>
<sequence>MIKQQPPASQPVSGGQMQGPSAPPGFYPPPPPYQADPGQDAPGFNPAQTVVMIDPAPAVIVGQVFSDVPARVTCPSCHQSVVTRIVRHVGLMAWLISGGLCLVGCWLGCCLIPFCVDSCQDVDHFCPNCQHLIYRYKRM</sequence>
<dbReference type="SMART" id="SM00714">
    <property type="entry name" value="LITAF"/>
    <property type="match status" value="1"/>
</dbReference>
<name>A0A6I8PM72_ORNAN</name>
<evidence type="ECO:0000313" key="12">
    <source>
        <dbReference type="Proteomes" id="UP000002279"/>
    </source>
</evidence>
<evidence type="ECO:0000256" key="3">
    <source>
        <dbReference type="ARBA" id="ARBA00004630"/>
    </source>
</evidence>
<feature type="compositionally biased region" description="Pro residues" evidence="8">
    <location>
        <begin position="21"/>
        <end position="34"/>
    </location>
</feature>
<protein>
    <recommendedName>
        <fullName evidence="10">LITAF domain-containing protein</fullName>
    </recommendedName>
</protein>
<proteinExistence type="inferred from homology"/>
<dbReference type="Pfam" id="PF10601">
    <property type="entry name" value="zf-LITAF-like"/>
    <property type="match status" value="1"/>
</dbReference>
<evidence type="ECO:0000256" key="2">
    <source>
        <dbReference type="ARBA" id="ARBA00004414"/>
    </source>
</evidence>
<keyword evidence="12" id="KW-1185">Reference proteome</keyword>
<evidence type="ECO:0000256" key="7">
    <source>
        <dbReference type="ARBA" id="ARBA00023136"/>
    </source>
</evidence>